<comment type="similarity">
    <text evidence="2 7">Belongs to the XK family.</text>
</comment>
<gene>
    <name evidence="9" type="primary">LOC114865229</name>
</gene>
<evidence type="ECO:0000256" key="3">
    <source>
        <dbReference type="ARBA" id="ARBA00022475"/>
    </source>
</evidence>
<dbReference type="Pfam" id="PF09815">
    <property type="entry name" value="XK-related"/>
    <property type="match status" value="1"/>
</dbReference>
<feature type="transmembrane region" description="Helical" evidence="7">
    <location>
        <begin position="216"/>
        <end position="240"/>
    </location>
</feature>
<dbReference type="GO" id="GO:0070782">
    <property type="term" value="P:phosphatidylserine exposure on apoptotic cell surface"/>
    <property type="evidence" value="ECO:0007669"/>
    <property type="project" value="TreeGrafter"/>
</dbReference>
<evidence type="ECO:0000256" key="5">
    <source>
        <dbReference type="ARBA" id="ARBA00022989"/>
    </source>
</evidence>
<feature type="transmembrane region" description="Helical" evidence="7">
    <location>
        <begin position="284"/>
        <end position="302"/>
    </location>
</feature>
<dbReference type="InParanoid" id="A0A6P7NQ35"/>
<protein>
    <recommendedName>
        <fullName evidence="7">XK-related protein</fullName>
    </recommendedName>
</protein>
<dbReference type="GO" id="GO:1902742">
    <property type="term" value="P:apoptotic process involved in development"/>
    <property type="evidence" value="ECO:0007669"/>
    <property type="project" value="TreeGrafter"/>
</dbReference>
<keyword evidence="4 7" id="KW-0812">Transmembrane</keyword>
<evidence type="ECO:0000256" key="7">
    <source>
        <dbReference type="RuleBase" id="RU910716"/>
    </source>
</evidence>
<dbReference type="KEGG" id="bspl:114865229"/>
<dbReference type="GO" id="GO:0005886">
    <property type="term" value="C:plasma membrane"/>
    <property type="evidence" value="ECO:0007669"/>
    <property type="project" value="UniProtKB-SubCell"/>
</dbReference>
<feature type="transmembrane region" description="Helical" evidence="7">
    <location>
        <begin position="192"/>
        <end position="209"/>
    </location>
</feature>
<dbReference type="RefSeq" id="XP_029022011.1">
    <property type="nucleotide sequence ID" value="XM_029166178.3"/>
</dbReference>
<dbReference type="PANTHER" id="PTHR16024:SF19">
    <property type="entry name" value="XK-RELATED PROTEIN"/>
    <property type="match status" value="1"/>
</dbReference>
<evidence type="ECO:0000313" key="8">
    <source>
        <dbReference type="Proteomes" id="UP000515150"/>
    </source>
</evidence>
<dbReference type="InterPro" id="IPR018629">
    <property type="entry name" value="XK-rel"/>
</dbReference>
<keyword evidence="3" id="KW-1003">Cell membrane</keyword>
<keyword evidence="5 7" id="KW-1133">Transmembrane helix</keyword>
<name>A0A6P7NQ35_BETSP</name>
<proteinExistence type="inferred from homology"/>
<keyword evidence="6 7" id="KW-0472">Membrane</keyword>
<evidence type="ECO:0000256" key="2">
    <source>
        <dbReference type="ARBA" id="ARBA00008789"/>
    </source>
</evidence>
<comment type="subcellular location">
    <subcellularLocation>
        <location evidence="1">Cell membrane</location>
        <topology evidence="1">Multi-pass membrane protein</topology>
    </subcellularLocation>
    <subcellularLocation>
        <location evidence="7">Membrane</location>
        <topology evidence="7">Multi-pass membrane protein</topology>
    </subcellularLocation>
</comment>
<reference evidence="9" key="1">
    <citation type="submission" date="2025-08" db="UniProtKB">
        <authorList>
            <consortium name="RefSeq"/>
        </authorList>
    </citation>
    <scope>IDENTIFICATION</scope>
</reference>
<evidence type="ECO:0000313" key="9">
    <source>
        <dbReference type="RefSeq" id="XP_029022011.1"/>
    </source>
</evidence>
<evidence type="ECO:0000256" key="4">
    <source>
        <dbReference type="ARBA" id="ARBA00022692"/>
    </source>
</evidence>
<evidence type="ECO:0000256" key="1">
    <source>
        <dbReference type="ARBA" id="ARBA00004651"/>
    </source>
</evidence>
<dbReference type="InterPro" id="IPR050895">
    <property type="entry name" value="XK-related_scramblase"/>
</dbReference>
<dbReference type="OrthoDB" id="6136301at2759"/>
<dbReference type="Proteomes" id="UP000515150">
    <property type="component" value="Chromosome 11"/>
</dbReference>
<feature type="transmembrane region" description="Helical" evidence="7">
    <location>
        <begin position="314"/>
        <end position="338"/>
    </location>
</feature>
<accession>A0A6P7NQ35</accession>
<feature type="transmembrane region" description="Helical" evidence="7">
    <location>
        <begin position="45"/>
        <end position="65"/>
    </location>
</feature>
<evidence type="ECO:0000256" key="6">
    <source>
        <dbReference type="ARBA" id="ARBA00023136"/>
    </source>
</evidence>
<keyword evidence="8" id="KW-1185">Reference proteome</keyword>
<dbReference type="GO" id="GO:0043652">
    <property type="term" value="P:engulfment of apoptotic cell"/>
    <property type="evidence" value="ECO:0007669"/>
    <property type="project" value="TreeGrafter"/>
</dbReference>
<organism evidence="8 9">
    <name type="scientific">Betta splendens</name>
    <name type="common">Siamese fighting fish</name>
    <dbReference type="NCBI Taxonomy" id="158456"/>
    <lineage>
        <taxon>Eukaryota</taxon>
        <taxon>Metazoa</taxon>
        <taxon>Chordata</taxon>
        <taxon>Craniata</taxon>
        <taxon>Vertebrata</taxon>
        <taxon>Euteleostomi</taxon>
        <taxon>Actinopterygii</taxon>
        <taxon>Neopterygii</taxon>
        <taxon>Teleostei</taxon>
        <taxon>Neoteleostei</taxon>
        <taxon>Acanthomorphata</taxon>
        <taxon>Anabantaria</taxon>
        <taxon>Anabantiformes</taxon>
        <taxon>Anabantoidei</taxon>
        <taxon>Osphronemidae</taxon>
        <taxon>Betta</taxon>
    </lineage>
</organism>
<dbReference type="PANTHER" id="PTHR16024">
    <property type="entry name" value="XK-RELATED PROTEIN"/>
    <property type="match status" value="1"/>
</dbReference>
<dbReference type="GeneID" id="114865229"/>
<dbReference type="FunCoup" id="A0A6P7NQ35">
    <property type="interactions" value="4"/>
</dbReference>
<sequence length="410" mass="46858">MSVVVSKLDFLFTCVSLLCLLGDIVLDVCAVVTFYQAEDYVCVGLLLLFLLGSSVLVQVFSWLWYCYDGFRTQTKAESCLSRPCLKLLHVVQLGSYVRFAGVVESSLLYFNKKDPQGYASYPNHDLSLLRLIETFSEGAPQFVLMLTLLLQRFQLDPVKVLKSIASASAIACSVTIYHRSLRFFLPDKRKQSFLSSVVYFLWNLCLLASRLTSLALFASVLPCFVFVHFFCSWLVLFFFAWRSKTDLMDSPGGEWLYRATVGLIWYFDWFNVSEGKTRNRTILYHGYILADVSLLCGLWYWAMNTDPPYVEIPHLVSVIIALSVVGVYIIGLLCKVIYYKCYHPNLSKGDLKGSESQQEPERSTEHPRGEDQVMFRTGIYNMDVVDSPEPSPATEHYNKRMRRLAGNFYS</sequence>
<dbReference type="AlphaFoldDB" id="A0A6P7NQ35"/>